<dbReference type="PANTHER" id="PTHR33449:SF1">
    <property type="entry name" value="NUCLEOID-ASSOCIATED PROTEIN YBAB"/>
    <property type="match status" value="1"/>
</dbReference>
<sequence length="103" mass="11389">MAMFSKLKQFKNLRDQAKKVQDVLGQESVEGTAAWGKIKITMTGNQQVTVVSIDPELLKDQKKAEDAVKDAINDAMKKVHRVMADKMKNMGGLNNLLGGSEKK</sequence>
<accession>A0A0G1QHZ2</accession>
<keyword evidence="2" id="KW-0963">Cytoplasm</keyword>
<evidence type="ECO:0000256" key="2">
    <source>
        <dbReference type="HAMAP-Rule" id="MF_00274"/>
    </source>
</evidence>
<comment type="subunit">
    <text evidence="2">Homodimer.</text>
</comment>
<evidence type="ECO:0000313" key="3">
    <source>
        <dbReference type="EMBL" id="KKU08290.1"/>
    </source>
</evidence>
<dbReference type="SUPFAM" id="SSF82607">
    <property type="entry name" value="YbaB-like"/>
    <property type="match status" value="1"/>
</dbReference>
<comment type="subcellular location">
    <subcellularLocation>
        <location evidence="2">Cytoplasm</location>
        <location evidence="2">Nucleoid</location>
    </subcellularLocation>
</comment>
<gene>
    <name evidence="3" type="ORF">UX10_C0001G0049</name>
</gene>
<keyword evidence="1 2" id="KW-0238">DNA-binding</keyword>
<protein>
    <recommendedName>
        <fullName evidence="2">Nucleoid-associated protein UX10_C0001G0049</fullName>
    </recommendedName>
</protein>
<reference evidence="3 4" key="1">
    <citation type="journal article" date="2015" name="Nature">
        <title>rRNA introns, odd ribosomes, and small enigmatic genomes across a large radiation of phyla.</title>
        <authorList>
            <person name="Brown C.T."/>
            <person name="Hug L.A."/>
            <person name="Thomas B.C."/>
            <person name="Sharon I."/>
            <person name="Castelle C.J."/>
            <person name="Singh A."/>
            <person name="Wilkins M.J."/>
            <person name="Williams K.H."/>
            <person name="Banfield J.F."/>
        </authorList>
    </citation>
    <scope>NUCLEOTIDE SEQUENCE [LARGE SCALE GENOMIC DNA]</scope>
</reference>
<dbReference type="PIRSF" id="PIRSF004555">
    <property type="entry name" value="UCP004555"/>
    <property type="match status" value="1"/>
</dbReference>
<dbReference type="Pfam" id="PF02575">
    <property type="entry name" value="YbaB_DNA_bd"/>
    <property type="match status" value="1"/>
</dbReference>
<dbReference type="Gene3D" id="3.30.1310.10">
    <property type="entry name" value="Nucleoid-associated protein YbaB-like domain"/>
    <property type="match status" value="1"/>
</dbReference>
<organism evidence="3 4">
    <name type="scientific">Candidatus Magasanikbacteria bacterium GW2011_GWA2_45_39</name>
    <dbReference type="NCBI Taxonomy" id="1619041"/>
    <lineage>
        <taxon>Bacteria</taxon>
        <taxon>Candidatus Magasanikiibacteriota</taxon>
    </lineage>
</organism>
<dbReference type="InterPro" id="IPR036894">
    <property type="entry name" value="YbaB-like_sf"/>
</dbReference>
<dbReference type="EMBL" id="LCKX01000001">
    <property type="protein sequence ID" value="KKU08290.1"/>
    <property type="molecule type" value="Genomic_DNA"/>
</dbReference>
<evidence type="ECO:0000313" key="4">
    <source>
        <dbReference type="Proteomes" id="UP000033999"/>
    </source>
</evidence>
<proteinExistence type="inferred from homology"/>
<dbReference type="Proteomes" id="UP000033999">
    <property type="component" value="Unassembled WGS sequence"/>
</dbReference>
<dbReference type="HAMAP" id="MF_00274">
    <property type="entry name" value="DNA_YbaB_EbfC"/>
    <property type="match status" value="1"/>
</dbReference>
<dbReference type="AlphaFoldDB" id="A0A0G1QHZ2"/>
<dbReference type="NCBIfam" id="TIGR00103">
    <property type="entry name" value="DNA_YbaB_EbfC"/>
    <property type="match status" value="1"/>
</dbReference>
<dbReference type="PANTHER" id="PTHR33449">
    <property type="entry name" value="NUCLEOID-ASSOCIATED PROTEIN YBAB"/>
    <property type="match status" value="1"/>
</dbReference>
<comment type="caution">
    <text evidence="3">The sequence shown here is derived from an EMBL/GenBank/DDBJ whole genome shotgun (WGS) entry which is preliminary data.</text>
</comment>
<dbReference type="GO" id="GO:0043590">
    <property type="term" value="C:bacterial nucleoid"/>
    <property type="evidence" value="ECO:0007669"/>
    <property type="project" value="UniProtKB-UniRule"/>
</dbReference>
<comment type="function">
    <text evidence="2">Binds to DNA and alters its conformation. May be involved in regulation of gene expression, nucleoid organization and DNA protection.</text>
</comment>
<evidence type="ECO:0000256" key="1">
    <source>
        <dbReference type="ARBA" id="ARBA00023125"/>
    </source>
</evidence>
<name>A0A0G1QHZ2_9BACT</name>
<dbReference type="GO" id="GO:0005829">
    <property type="term" value="C:cytosol"/>
    <property type="evidence" value="ECO:0007669"/>
    <property type="project" value="TreeGrafter"/>
</dbReference>
<comment type="similarity">
    <text evidence="2">Belongs to the YbaB/EbfC family.</text>
</comment>
<dbReference type="GO" id="GO:0003677">
    <property type="term" value="F:DNA binding"/>
    <property type="evidence" value="ECO:0007669"/>
    <property type="project" value="UniProtKB-UniRule"/>
</dbReference>
<dbReference type="InterPro" id="IPR004401">
    <property type="entry name" value="YbaB/EbfC"/>
</dbReference>